<name>A0A8J2UGY2_9BACT</name>
<evidence type="ECO:0000313" key="3">
    <source>
        <dbReference type="Proteomes" id="UP000607559"/>
    </source>
</evidence>
<dbReference type="RefSeq" id="WP_188935892.1">
    <property type="nucleotide sequence ID" value="NZ_BMJC01000005.1"/>
</dbReference>
<keyword evidence="3" id="KW-1185">Reference proteome</keyword>
<dbReference type="EMBL" id="BMJC01000005">
    <property type="protein sequence ID" value="GGB15484.1"/>
    <property type="molecule type" value="Genomic_DNA"/>
</dbReference>
<dbReference type="Proteomes" id="UP000607559">
    <property type="component" value="Unassembled WGS sequence"/>
</dbReference>
<organism evidence="2 3">
    <name type="scientific">Puia dinghuensis</name>
    <dbReference type="NCBI Taxonomy" id="1792502"/>
    <lineage>
        <taxon>Bacteria</taxon>
        <taxon>Pseudomonadati</taxon>
        <taxon>Bacteroidota</taxon>
        <taxon>Chitinophagia</taxon>
        <taxon>Chitinophagales</taxon>
        <taxon>Chitinophagaceae</taxon>
        <taxon>Puia</taxon>
    </lineage>
</organism>
<evidence type="ECO:0000256" key="1">
    <source>
        <dbReference type="SAM" id="MobiDB-lite"/>
    </source>
</evidence>
<accession>A0A8J2UGY2</accession>
<evidence type="ECO:0000313" key="2">
    <source>
        <dbReference type="EMBL" id="GGB15484.1"/>
    </source>
</evidence>
<reference evidence="2" key="2">
    <citation type="submission" date="2020-09" db="EMBL/GenBank/DDBJ databases">
        <authorList>
            <person name="Sun Q."/>
            <person name="Zhou Y."/>
        </authorList>
    </citation>
    <scope>NUCLEOTIDE SEQUENCE</scope>
    <source>
        <strain evidence="2">CGMCC 1.15448</strain>
    </source>
</reference>
<feature type="region of interest" description="Disordered" evidence="1">
    <location>
        <begin position="227"/>
        <end position="251"/>
    </location>
</feature>
<reference evidence="2" key="1">
    <citation type="journal article" date="2014" name="Int. J. Syst. Evol. Microbiol.">
        <title>Complete genome sequence of Corynebacterium casei LMG S-19264T (=DSM 44701T), isolated from a smear-ripened cheese.</title>
        <authorList>
            <consortium name="US DOE Joint Genome Institute (JGI-PGF)"/>
            <person name="Walter F."/>
            <person name="Albersmeier A."/>
            <person name="Kalinowski J."/>
            <person name="Ruckert C."/>
        </authorList>
    </citation>
    <scope>NUCLEOTIDE SEQUENCE</scope>
    <source>
        <strain evidence="2">CGMCC 1.15448</strain>
    </source>
</reference>
<proteinExistence type="predicted"/>
<sequence>MHENVLAGIEKKIGVAGIGSLLADRLSGSELSSLLLEVYRRKTDRLKPADLLAQFRQNRLVQPAPLDMIALMESSLAVLRFFRERGFLPVELSPVAALGSCSVVAAVSQDKVVSAVRGTEIVADATNALALVIAGRRRCGEEGLIRLSTVHRHVRTQAFANPRYLPHFVLGCMVSGGRDTGGYAFECEGLVEHIGSYIDLLREVYGVGREPRDTRLDHNRALAKVATEEGRVEAGPTKASDTTERSEGCERGLAGGKGEVLALPEMRYFPGNAFPAYIRLVLKRRGGYEGALMERERGDDGGRGGDDGALVDRVEGALRAHLGGVAGGREVVIEREDVPAANEYYKGLQFKLYITVNGVEWEIADGGFVDWTQRMLENRKERLLISGFGLELLFKMQNGLL</sequence>
<protein>
    <submittedName>
        <fullName evidence="2">Uncharacterized protein</fullName>
    </submittedName>
</protein>
<feature type="compositionally biased region" description="Basic and acidic residues" evidence="1">
    <location>
        <begin position="241"/>
        <end position="250"/>
    </location>
</feature>
<dbReference type="AlphaFoldDB" id="A0A8J2UGY2"/>
<comment type="caution">
    <text evidence="2">The sequence shown here is derived from an EMBL/GenBank/DDBJ whole genome shotgun (WGS) entry which is preliminary data.</text>
</comment>
<gene>
    <name evidence="2" type="ORF">GCM10011511_44100</name>
</gene>